<dbReference type="InterPro" id="IPR043129">
    <property type="entry name" value="ATPase_NBD"/>
</dbReference>
<dbReference type="RefSeq" id="WP_253532990.1">
    <property type="nucleotide sequence ID" value="NZ_JAMZEL010000020.1"/>
</dbReference>
<sequence length="1007" mass="114191">MQENITSFQREQLEKALKLFIEAFRDYIVEILSREYGEADWAVKYKAALKPEHQLNWEREKAKGRSARDMIDYTHLRNFALQFKHSAALKADFQEDVHVLPTRLSDIYYKIRNRIRHDEETIPKDDYIQFWLHLRAIARAIKNPSLIEALKTLENDDAMKHTTTEVPTRLAEVSPAETPTGRHNEYALQKQIVEVPRASLFLPILVRGQKAHVVHLCEADVVNNRPVRGFIFEQSGHSITLFSLIENTYQGRDTTHAKGKCQLKEVRVEDKTLTVVLEQNEVSPQPNINAPQGIKALYRQESLVVECSVEMAFDKIVFQLWVNDKSYTGEIQTHFAPPQLISDVAMDFGSEASQIVVHTRGRGETLRRFPLLKEMQEQFYKELQGPFHQEDTSEKERLDTEKGFFRSQIFIRQKDAVFFKQTQPNAHQANDLVCTLTKKGDIDNLRKTHFLIANPKLAHLGAYGNFEIQFKDTSSNELGSQKNDFGELVTDIQQAIIYHFLHTILGRLDLHAGKTHSRFINIKFLVPNVLDQAAVSNLITQTYQFLRQPQIADIYRIRGIEVGTLSESDASFLGCWQDEAIRKANAKYLIIDVGKGTTDFSIIESNAQMELSSTYRSGFIGAGNVLTYAFIETVVSAFLGEQATDVLRQKLLRIMTSAFTDIVNQNTFLDIIEGLKQNYRFKGIKPLSALLTAEKREEVVNLVIKSDASSNVLNKINEALEDALKNHKSIADEFGFINNAVQAVADEINQKVAKALHDPTGEKLPNYFHKVILTGRGFLFEPLVAAIRQTFSQTLLPFHTADELKRICLRGAFSGRVINYDSNLVGMPRLHTLLYQKATSQAKPQEIINDGQKTSVYTPSDGISEMIHQFKFPNWFGDSKPITKDSDEPAPLAVEKEKIPPPSTSPLLRFLAEGNPIAGTQYRASQHTIGVSGVKYLCEGYNGPLDLMFDGERIWMRTDGGLKALQVPLDFFGGQSMVWKTLFPYFNATAKEHTPIDHSQPDPDDVI</sequence>
<reference evidence="1 2" key="1">
    <citation type="submission" date="2022-06" db="EMBL/GenBank/DDBJ databases">
        <title>Runella sp. S5 genome sequencing.</title>
        <authorList>
            <person name="Park S."/>
        </authorList>
    </citation>
    <scope>NUCLEOTIDE SEQUENCE [LARGE SCALE GENOMIC DNA]</scope>
    <source>
        <strain evidence="1 2">S5</strain>
    </source>
</reference>
<comment type="caution">
    <text evidence="1">The sequence shown here is derived from an EMBL/GenBank/DDBJ whole genome shotgun (WGS) entry which is preliminary data.</text>
</comment>
<proteinExistence type="predicted"/>
<evidence type="ECO:0000313" key="1">
    <source>
        <dbReference type="EMBL" id="MCP1386253.1"/>
    </source>
</evidence>
<dbReference type="SUPFAM" id="SSF53067">
    <property type="entry name" value="Actin-like ATPase domain"/>
    <property type="match status" value="1"/>
</dbReference>
<dbReference type="Proteomes" id="UP001204772">
    <property type="component" value="Unassembled WGS sequence"/>
</dbReference>
<gene>
    <name evidence="1" type="ORF">NCI00_27680</name>
</gene>
<name>A0ABT1FZX4_9BACT</name>
<protein>
    <submittedName>
        <fullName evidence="1">Swt1 family HEPN domain-containing protein</fullName>
    </submittedName>
</protein>
<evidence type="ECO:0000313" key="2">
    <source>
        <dbReference type="Proteomes" id="UP001204772"/>
    </source>
</evidence>
<keyword evidence="2" id="KW-1185">Reference proteome</keyword>
<dbReference type="EMBL" id="JAMZEL010000020">
    <property type="protein sequence ID" value="MCP1386253.1"/>
    <property type="molecule type" value="Genomic_DNA"/>
</dbReference>
<accession>A0ABT1FZX4</accession>
<organism evidence="1 2">
    <name type="scientific">Runella salmonicolor</name>
    <dbReference type="NCBI Taxonomy" id="2950278"/>
    <lineage>
        <taxon>Bacteria</taxon>
        <taxon>Pseudomonadati</taxon>
        <taxon>Bacteroidota</taxon>
        <taxon>Cytophagia</taxon>
        <taxon>Cytophagales</taxon>
        <taxon>Spirosomataceae</taxon>
        <taxon>Runella</taxon>
    </lineage>
</organism>